<organism evidence="2">
    <name type="scientific">viral metagenome</name>
    <dbReference type="NCBI Taxonomy" id="1070528"/>
    <lineage>
        <taxon>unclassified sequences</taxon>
        <taxon>metagenomes</taxon>
        <taxon>organismal metagenomes</taxon>
    </lineage>
</organism>
<dbReference type="EMBL" id="MN740686">
    <property type="protein sequence ID" value="QHU07767.1"/>
    <property type="molecule type" value="Genomic_DNA"/>
</dbReference>
<evidence type="ECO:0000313" key="2">
    <source>
        <dbReference type="EMBL" id="QHU07767.1"/>
    </source>
</evidence>
<protein>
    <submittedName>
        <fullName evidence="2">Uncharacterized protein</fullName>
    </submittedName>
</protein>
<name>A0A6C0JTK9_9ZZZZ</name>
<reference evidence="2" key="1">
    <citation type="journal article" date="2020" name="Nature">
        <title>Giant virus diversity and host interactions through global metagenomics.</title>
        <authorList>
            <person name="Schulz F."/>
            <person name="Roux S."/>
            <person name="Paez-Espino D."/>
            <person name="Jungbluth S."/>
            <person name="Walsh D.A."/>
            <person name="Denef V.J."/>
            <person name="McMahon K.D."/>
            <person name="Konstantinidis K.T."/>
            <person name="Eloe-Fadrosh E.A."/>
            <person name="Kyrpides N.C."/>
            <person name="Woyke T."/>
        </authorList>
    </citation>
    <scope>NUCLEOTIDE SEQUENCE</scope>
    <source>
        <strain evidence="2">GVMAG-S-1041349-163</strain>
    </source>
</reference>
<sequence>MDIPSIDDFLIKNAFYVPKNYGKMTFMIIFIVIIVFLTFTIIYKKYKANDKESQQI</sequence>
<feature type="transmembrane region" description="Helical" evidence="1">
    <location>
        <begin position="24"/>
        <end position="43"/>
    </location>
</feature>
<accession>A0A6C0JTK9</accession>
<dbReference type="AlphaFoldDB" id="A0A6C0JTK9"/>
<keyword evidence="1" id="KW-0812">Transmembrane</keyword>
<keyword evidence="1" id="KW-0472">Membrane</keyword>
<keyword evidence="1" id="KW-1133">Transmembrane helix</keyword>
<proteinExistence type="predicted"/>
<evidence type="ECO:0000256" key="1">
    <source>
        <dbReference type="SAM" id="Phobius"/>
    </source>
</evidence>